<gene>
    <name evidence="2" type="ORF">RMAR00112_LOCUS21695</name>
</gene>
<name>A0A7S2ZW82_9RHOD</name>
<accession>A0A7S2ZW82</accession>
<keyword evidence="1" id="KW-0732">Signal</keyword>
<proteinExistence type="predicted"/>
<protein>
    <submittedName>
        <fullName evidence="2">Uncharacterized protein</fullName>
    </submittedName>
</protein>
<reference evidence="2" key="1">
    <citation type="submission" date="2021-01" db="EMBL/GenBank/DDBJ databases">
        <authorList>
            <person name="Corre E."/>
            <person name="Pelletier E."/>
            <person name="Niang G."/>
            <person name="Scheremetjew M."/>
            <person name="Finn R."/>
            <person name="Kale V."/>
            <person name="Holt S."/>
            <person name="Cochrane G."/>
            <person name="Meng A."/>
            <person name="Brown T."/>
            <person name="Cohen L."/>
        </authorList>
    </citation>
    <scope>NUCLEOTIDE SEQUENCE</scope>
    <source>
        <strain evidence="2">CCMP 769</strain>
    </source>
</reference>
<evidence type="ECO:0000256" key="1">
    <source>
        <dbReference type="SAM" id="SignalP"/>
    </source>
</evidence>
<feature type="signal peptide" evidence="1">
    <location>
        <begin position="1"/>
        <end position="19"/>
    </location>
</feature>
<feature type="chain" id="PRO_5030975959" evidence="1">
    <location>
        <begin position="20"/>
        <end position="195"/>
    </location>
</feature>
<organism evidence="2">
    <name type="scientific">Rhodosorus marinus</name>
    <dbReference type="NCBI Taxonomy" id="101924"/>
    <lineage>
        <taxon>Eukaryota</taxon>
        <taxon>Rhodophyta</taxon>
        <taxon>Stylonematophyceae</taxon>
        <taxon>Stylonematales</taxon>
        <taxon>Stylonemataceae</taxon>
        <taxon>Rhodosorus</taxon>
    </lineage>
</organism>
<dbReference type="AlphaFoldDB" id="A0A7S2ZW82"/>
<evidence type="ECO:0000313" key="2">
    <source>
        <dbReference type="EMBL" id="CAE0053667.1"/>
    </source>
</evidence>
<dbReference type="EMBL" id="HBHW01028021">
    <property type="protein sequence ID" value="CAE0053667.1"/>
    <property type="molecule type" value="Transcribed_RNA"/>
</dbReference>
<sequence>MKSSIYFIIFCILVRGIFGGEGLFNDDMNLSVRRDGEIRSCADGIEEGLRAEFEHFCQKLRDSKGNSYGSLCTTTTRAGGGNFCLRVKVELPGDIKSKVRLGVFRKCSKVPRGSAKYTIKSTAKQAVRKYVICADEIESHKSCCGKDICLVSRTRVQVKGKDILVTPQGNQPDRCKVNSTSGVAKCIVGFTCPAK</sequence>